<reference evidence="11" key="1">
    <citation type="submission" date="2025-08" db="UniProtKB">
        <authorList>
            <consortium name="RefSeq"/>
        </authorList>
    </citation>
    <scope>IDENTIFICATION</scope>
</reference>
<dbReference type="PANTHER" id="PTHR16515:SF49">
    <property type="entry name" value="GASTRULA ZINC FINGER PROTEIN XLCGF49.1-LIKE-RELATED"/>
    <property type="match status" value="1"/>
</dbReference>
<evidence type="ECO:0000256" key="6">
    <source>
        <dbReference type="ARBA" id="ARBA00023242"/>
    </source>
</evidence>
<keyword evidence="3" id="KW-0677">Repeat</keyword>
<dbReference type="SUPFAM" id="SSF57667">
    <property type="entry name" value="beta-beta-alpha zinc fingers"/>
    <property type="match status" value="3"/>
</dbReference>
<feature type="region of interest" description="Disordered" evidence="8">
    <location>
        <begin position="310"/>
        <end position="387"/>
    </location>
</feature>
<feature type="domain" description="C2H2-type" evidence="9">
    <location>
        <begin position="434"/>
        <end position="461"/>
    </location>
</feature>
<proteinExistence type="predicted"/>
<gene>
    <name evidence="11" type="primary">LOC103367365</name>
</gene>
<dbReference type="InterPro" id="IPR036236">
    <property type="entry name" value="Znf_C2H2_sf"/>
</dbReference>
<evidence type="ECO:0000256" key="7">
    <source>
        <dbReference type="PROSITE-ProRule" id="PRU00042"/>
    </source>
</evidence>
<evidence type="ECO:0000256" key="8">
    <source>
        <dbReference type="SAM" id="MobiDB-lite"/>
    </source>
</evidence>
<dbReference type="AlphaFoldDB" id="A0A9Y4N4J1"/>
<feature type="compositionally biased region" description="Polar residues" evidence="8">
    <location>
        <begin position="340"/>
        <end position="357"/>
    </location>
</feature>
<dbReference type="PANTHER" id="PTHR16515">
    <property type="entry name" value="PR DOMAIN ZINC FINGER PROTEIN"/>
    <property type="match status" value="1"/>
</dbReference>
<dbReference type="GO" id="GO:0005634">
    <property type="term" value="C:nucleus"/>
    <property type="evidence" value="ECO:0007669"/>
    <property type="project" value="UniProtKB-SubCell"/>
</dbReference>
<evidence type="ECO:0000313" key="11">
    <source>
        <dbReference type="RefSeq" id="XP_008293591.1"/>
    </source>
</evidence>
<evidence type="ECO:0000256" key="4">
    <source>
        <dbReference type="ARBA" id="ARBA00022771"/>
    </source>
</evidence>
<dbReference type="RefSeq" id="XP_008293591.1">
    <property type="nucleotide sequence ID" value="XM_008295369.1"/>
</dbReference>
<evidence type="ECO:0000259" key="9">
    <source>
        <dbReference type="PROSITE" id="PS50157"/>
    </source>
</evidence>
<accession>A0A9Y4N4J1</accession>
<keyword evidence="10" id="KW-1185">Reference proteome</keyword>
<evidence type="ECO:0000256" key="5">
    <source>
        <dbReference type="ARBA" id="ARBA00022833"/>
    </source>
</evidence>
<evidence type="ECO:0000256" key="3">
    <source>
        <dbReference type="ARBA" id="ARBA00022737"/>
    </source>
</evidence>
<feature type="domain" description="C2H2-type" evidence="9">
    <location>
        <begin position="460"/>
        <end position="482"/>
    </location>
</feature>
<keyword evidence="5" id="KW-0862">Zinc</keyword>
<dbReference type="PROSITE" id="PS50157">
    <property type="entry name" value="ZINC_FINGER_C2H2_2"/>
    <property type="match status" value="3"/>
</dbReference>
<keyword evidence="4 7" id="KW-0863">Zinc-finger</keyword>
<dbReference type="GO" id="GO:0008270">
    <property type="term" value="F:zinc ion binding"/>
    <property type="evidence" value="ECO:0007669"/>
    <property type="project" value="UniProtKB-KW"/>
</dbReference>
<dbReference type="InterPro" id="IPR050331">
    <property type="entry name" value="Zinc_finger"/>
</dbReference>
<keyword evidence="6" id="KW-0539">Nucleus</keyword>
<protein>
    <submittedName>
        <fullName evidence="11">Neurotrophin receptor-interacting factor 1-like</fullName>
    </submittedName>
</protein>
<sequence length="493" mass="55564">MSQIEELKVFVSERLHAAASEILGAIDKTITGYEEQTSRLKEDNERHRSLLDIILKSKLVQTEAFPANRSPPDAAAAAGPHALDARLKRKAREAPFNSPSGLQCVFTSCEDFLKYAANENCPYCLKRIQGTETHLMRRHYLFAVHFQDGTEKFVVPCMCKDKIQGRSHWHCPYCKKIIYRKCNFEVHLSKQHGYALLQQSQDAETNQPSVSEEEVPLSPEPWCHQGLCSLDQEEQQASLLLRLKEESEQVSYREEQCSEQLHTKGQGIENRNDQMGDQSRELNHAQNSAFNIVYVDSYIQDVGEISSVRSSRGHRLPRSSARAVETPPDGEVGKTVEPAGSSQHTSTIAENGSYTKTLEQRKPQTHCSNVKALNSKRKKRVSRSSPRVNIKKSTALPASQNPTGSFCCKACGKIFHYMYTLRTHVQTHAKDKTCICGICGKHLETTESLVQHLQSHAKRRKCGTCGKQFSTLSRLKRHRSFHRPKGLTVMSSA</sequence>
<keyword evidence="2" id="KW-0479">Metal-binding</keyword>
<dbReference type="SMART" id="SM00355">
    <property type="entry name" value="ZnF_C2H2"/>
    <property type="match status" value="4"/>
</dbReference>
<evidence type="ECO:0000256" key="2">
    <source>
        <dbReference type="ARBA" id="ARBA00022723"/>
    </source>
</evidence>
<organism evidence="10 11">
    <name type="scientific">Stegastes partitus</name>
    <name type="common">bicolor damselfish</name>
    <dbReference type="NCBI Taxonomy" id="144197"/>
    <lineage>
        <taxon>Eukaryota</taxon>
        <taxon>Metazoa</taxon>
        <taxon>Chordata</taxon>
        <taxon>Craniata</taxon>
        <taxon>Vertebrata</taxon>
        <taxon>Euteleostomi</taxon>
        <taxon>Actinopterygii</taxon>
        <taxon>Neopterygii</taxon>
        <taxon>Teleostei</taxon>
        <taxon>Neoteleostei</taxon>
        <taxon>Acanthomorphata</taxon>
        <taxon>Ovalentaria</taxon>
        <taxon>Pomacentridae</taxon>
        <taxon>Stegastes</taxon>
    </lineage>
</organism>
<dbReference type="GeneID" id="103367365"/>
<name>A0A9Y4N4J1_9TELE</name>
<evidence type="ECO:0000313" key="10">
    <source>
        <dbReference type="Proteomes" id="UP000694891"/>
    </source>
</evidence>
<dbReference type="Pfam" id="PF00096">
    <property type="entry name" value="zf-C2H2"/>
    <property type="match status" value="1"/>
</dbReference>
<dbReference type="Proteomes" id="UP000694891">
    <property type="component" value="Unplaced"/>
</dbReference>
<evidence type="ECO:0000256" key="1">
    <source>
        <dbReference type="ARBA" id="ARBA00004123"/>
    </source>
</evidence>
<comment type="subcellular location">
    <subcellularLocation>
        <location evidence="1">Nucleus</location>
    </subcellularLocation>
</comment>
<dbReference type="PROSITE" id="PS00028">
    <property type="entry name" value="ZINC_FINGER_C2H2_1"/>
    <property type="match status" value="3"/>
</dbReference>
<dbReference type="GO" id="GO:0010468">
    <property type="term" value="P:regulation of gene expression"/>
    <property type="evidence" value="ECO:0007669"/>
    <property type="project" value="TreeGrafter"/>
</dbReference>
<dbReference type="Gene3D" id="3.30.160.60">
    <property type="entry name" value="Classic Zinc Finger"/>
    <property type="match status" value="1"/>
</dbReference>
<dbReference type="InterPro" id="IPR013087">
    <property type="entry name" value="Znf_C2H2_type"/>
</dbReference>
<feature type="domain" description="C2H2-type" evidence="9">
    <location>
        <begin position="406"/>
        <end position="433"/>
    </location>
</feature>